<organism evidence="1 2">
    <name type="scientific">Rhodoferax antarcticus ANT.BR</name>
    <dbReference type="NCBI Taxonomy" id="1111071"/>
    <lineage>
        <taxon>Bacteria</taxon>
        <taxon>Pseudomonadati</taxon>
        <taxon>Pseudomonadota</taxon>
        <taxon>Betaproteobacteria</taxon>
        <taxon>Burkholderiales</taxon>
        <taxon>Comamonadaceae</taxon>
        <taxon>Rhodoferax</taxon>
    </lineage>
</organism>
<sequence length="53" mass="6132">MNAVSALQDICSLRKNKVKKRSNTLQRQLILIQPIFVSTFTGYRHYPPLALMQ</sequence>
<dbReference type="AlphaFoldDB" id="A0A1Q8YJ81"/>
<accession>A0A1Q8YJ81</accession>
<evidence type="ECO:0000313" key="1">
    <source>
        <dbReference type="EMBL" id="OLP07960.1"/>
    </source>
</evidence>
<dbReference type="Proteomes" id="UP000185911">
    <property type="component" value="Unassembled WGS sequence"/>
</dbReference>
<keyword evidence="2" id="KW-1185">Reference proteome</keyword>
<proteinExistence type="predicted"/>
<protein>
    <submittedName>
        <fullName evidence="1">Uncharacterized protein</fullName>
    </submittedName>
</protein>
<gene>
    <name evidence="1" type="ORF">BLL52_1058</name>
</gene>
<name>A0A1Q8YJ81_9BURK</name>
<reference evidence="1 2" key="1">
    <citation type="submission" date="2017-01" db="EMBL/GenBank/DDBJ databases">
        <title>Genome sequence of Rhodoferax antarcticus ANT.BR, a psychrophilic purple nonsulfur bacterium from an Antarctic microbial mat.</title>
        <authorList>
            <person name="Baker J."/>
            <person name="Riester C."/>
            <person name="Skinner B."/>
            <person name="Newell A."/>
            <person name="Swingley W."/>
            <person name="Madigan M."/>
            <person name="Jung D."/>
            <person name="Asao M."/>
            <person name="Chen M."/>
            <person name="Loughlin P."/>
            <person name="Pan H."/>
            <person name="Lin S."/>
            <person name="Li N."/>
            <person name="Shaw J."/>
            <person name="Prado M."/>
            <person name="Sherman C."/>
            <person name="Li X."/>
            <person name="Tang J."/>
            <person name="Blankenship R."/>
            <person name="Zhao T."/>
            <person name="Touchman J."/>
            <person name="Sattley M."/>
        </authorList>
    </citation>
    <scope>NUCLEOTIDE SEQUENCE [LARGE SCALE GENOMIC DNA]</scope>
    <source>
        <strain evidence="1 2">ANT.BR</strain>
    </source>
</reference>
<dbReference type="EMBL" id="MSYM01000007">
    <property type="protein sequence ID" value="OLP07960.1"/>
    <property type="molecule type" value="Genomic_DNA"/>
</dbReference>
<comment type="caution">
    <text evidence="1">The sequence shown here is derived from an EMBL/GenBank/DDBJ whole genome shotgun (WGS) entry which is preliminary data.</text>
</comment>
<evidence type="ECO:0000313" key="2">
    <source>
        <dbReference type="Proteomes" id="UP000185911"/>
    </source>
</evidence>